<feature type="compositionally biased region" description="Polar residues" evidence="1">
    <location>
        <begin position="686"/>
        <end position="695"/>
    </location>
</feature>
<dbReference type="SMART" id="SM00635">
    <property type="entry name" value="BID_2"/>
    <property type="match status" value="1"/>
</dbReference>
<evidence type="ECO:0000256" key="2">
    <source>
        <dbReference type="SAM" id="SignalP"/>
    </source>
</evidence>
<feature type="compositionally biased region" description="Pro residues" evidence="1">
    <location>
        <begin position="665"/>
        <end position="675"/>
    </location>
</feature>
<dbReference type="SUPFAM" id="SSF49373">
    <property type="entry name" value="Invasin/intimin cell-adhesion fragments"/>
    <property type="match status" value="1"/>
</dbReference>
<dbReference type="InterPro" id="IPR003343">
    <property type="entry name" value="Big_2"/>
</dbReference>
<feature type="domain" description="BIG2" evidence="3">
    <location>
        <begin position="43"/>
        <end position="124"/>
    </location>
</feature>
<evidence type="ECO:0000313" key="4">
    <source>
        <dbReference type="EMBL" id="MFC4637844.1"/>
    </source>
</evidence>
<dbReference type="Gene3D" id="2.60.40.1080">
    <property type="match status" value="1"/>
</dbReference>
<dbReference type="Proteomes" id="UP001595952">
    <property type="component" value="Unassembled WGS sequence"/>
</dbReference>
<dbReference type="InterPro" id="IPR008964">
    <property type="entry name" value="Invasin/intimin_cell_adhesion"/>
</dbReference>
<comment type="caution">
    <text evidence="4">The sequence shown here is derived from an EMBL/GenBank/DDBJ whole genome shotgun (WGS) entry which is preliminary data.</text>
</comment>
<feature type="compositionally biased region" description="Low complexity" evidence="1">
    <location>
        <begin position="696"/>
        <end position="712"/>
    </location>
</feature>
<evidence type="ECO:0000313" key="5">
    <source>
        <dbReference type="Proteomes" id="UP001595952"/>
    </source>
</evidence>
<dbReference type="EMBL" id="JBHSEI010000002">
    <property type="protein sequence ID" value="MFC4637844.1"/>
    <property type="molecule type" value="Genomic_DNA"/>
</dbReference>
<evidence type="ECO:0000256" key="1">
    <source>
        <dbReference type="SAM" id="MobiDB-lite"/>
    </source>
</evidence>
<gene>
    <name evidence="4" type="ORF">ACFO0D_05775</name>
</gene>
<organism evidence="4 5">
    <name type="scientific">Deinococcus hohokamensis</name>
    <dbReference type="NCBI Taxonomy" id="309883"/>
    <lineage>
        <taxon>Bacteria</taxon>
        <taxon>Thermotogati</taxon>
        <taxon>Deinococcota</taxon>
        <taxon>Deinococci</taxon>
        <taxon>Deinococcales</taxon>
        <taxon>Deinococcaceae</taxon>
        <taxon>Deinococcus</taxon>
    </lineage>
</organism>
<proteinExistence type="predicted"/>
<feature type="signal peptide" evidence="2">
    <location>
        <begin position="1"/>
        <end position="18"/>
    </location>
</feature>
<name>A0ABV9I672_9DEIO</name>
<dbReference type="RefSeq" id="WP_380060872.1">
    <property type="nucleotide sequence ID" value="NZ_JBHSEI010000002.1"/>
</dbReference>
<protein>
    <recommendedName>
        <fullName evidence="3">BIG2 domain-containing protein</fullName>
    </recommendedName>
</protein>
<accession>A0ABV9I672</accession>
<feature type="region of interest" description="Disordered" evidence="1">
    <location>
        <begin position="653"/>
        <end position="729"/>
    </location>
</feature>
<keyword evidence="5" id="KW-1185">Reference proteome</keyword>
<reference evidence="5" key="1">
    <citation type="journal article" date="2019" name="Int. J. Syst. Evol. Microbiol.">
        <title>The Global Catalogue of Microorganisms (GCM) 10K type strain sequencing project: providing services to taxonomists for standard genome sequencing and annotation.</title>
        <authorList>
            <consortium name="The Broad Institute Genomics Platform"/>
            <consortium name="The Broad Institute Genome Sequencing Center for Infectious Disease"/>
            <person name="Wu L."/>
            <person name="Ma J."/>
        </authorList>
    </citation>
    <scope>NUCLEOTIDE SEQUENCE [LARGE SCALE GENOMIC DNA]</scope>
    <source>
        <strain evidence="5">CCUG 55995</strain>
    </source>
</reference>
<dbReference type="PROSITE" id="PS51257">
    <property type="entry name" value="PROKAR_LIPOPROTEIN"/>
    <property type="match status" value="1"/>
</dbReference>
<feature type="chain" id="PRO_5046202680" description="BIG2 domain-containing protein" evidence="2">
    <location>
        <begin position="19"/>
        <end position="842"/>
    </location>
</feature>
<keyword evidence="2" id="KW-0732">Signal</keyword>
<sequence>MHRTWTCSALALISLALASCGAPQTPAPPESPGTLMEAAVRVPVARIEVTPASSLLTAAGQTTTLKATLYDAQDRVVSGTVKWVSSNAAAVEVSAKGVAKARVAVGSSMITAEVGGVKSKPVLVTVARLDPNAVVVTDAQISSGAAVLAPGPDGAPVGTQFTVTLNGVTPKAGQVLLSSGQSPISGRVLSSVPSGKQTVVTLQTVPLGALYQDLSVSQHSQVSASDLVPLTGAQAPERVERHPDGSVTVSYRLPKGGPATAGRLSAQSLPGDATLPGPFSKTEFEVGPFKCTSTLDVLLSGNLLNLKIQSKLDVDVFAQVEGGELKTLNMMAAGDITGTVTGGLDLDLGAQGALKCKAVFARLPVPISGPLAPIVAPSIPIGLGFVLDGKLKLGRAQFAVEGKVTSKVNVGFAYDVVTGEVRPVKEVYSQSTLSPKLKLPSLMEDLRLEGGLTVQVVSGVDVVAFPWLGPAAQALELLEVTAGTRLEGNLAPISTQARTDSYASSYALKSVVTVGPGSTLQNLFGLMRTRNQVKLFNAAVLLDVIQARSPNGAMGGDAALKVYQLGHINVDLNPANVDFIEGGYNVDQVVLYRDRDGVLEPVRSEPAADGQTHFEFPYMPVAGEVGQTLVFRAFVVTRLGLIPVEVNDDAKFTVTVSPDDGSSTPTPPTTPPSTPPYDGTGPWTGTVLTQWSGNEASGASGGTVSSTHTASGEASCTLGEEGADGTQTASWSLKVDERTETIDTNNYQHITTRTANLSRSGLLQDSAHPDDYILTMIKVYHLSNGVLYSMKIEVEPVSPGTVCALYPVDDENPDPKIIQGHRITHDPNPNWTQLYQVDAVLK</sequence>
<evidence type="ECO:0000259" key="3">
    <source>
        <dbReference type="SMART" id="SM00635"/>
    </source>
</evidence>